<dbReference type="SUPFAM" id="SSF48317">
    <property type="entry name" value="Acid phosphatase/Vanadium-dependent haloperoxidase"/>
    <property type="match status" value="1"/>
</dbReference>
<feature type="domain" description="Phosphatidic acid phosphatase type 2/haloperoxidase" evidence="2">
    <location>
        <begin position="64"/>
        <end position="139"/>
    </location>
</feature>
<dbReference type="InterPro" id="IPR036938">
    <property type="entry name" value="PAP2/HPO_sf"/>
</dbReference>
<protein>
    <submittedName>
        <fullName evidence="3">Phosphatase PAP2 family protein</fullName>
    </submittedName>
</protein>
<keyword evidence="4" id="KW-1185">Reference proteome</keyword>
<dbReference type="EMBL" id="CP044331">
    <property type="protein sequence ID" value="QGM97131.1"/>
    <property type="molecule type" value="Genomic_DNA"/>
</dbReference>
<reference evidence="3 4" key="1">
    <citation type="submission" date="2019-09" db="EMBL/GenBank/DDBJ databases">
        <title>Isolation and complete genome sequencing of Methylocystis species.</title>
        <authorList>
            <person name="Rumah B.L."/>
            <person name="Stead C.E."/>
            <person name="Stevens B.C."/>
            <person name="Minton N.P."/>
            <person name="Grosse-Honebrink A."/>
            <person name="Zhang Y."/>
        </authorList>
    </citation>
    <scope>NUCLEOTIDE SEQUENCE [LARGE SCALE GENOMIC DNA]</scope>
    <source>
        <strain evidence="3 4">BRCS2</strain>
    </source>
</reference>
<feature type="transmembrane region" description="Helical" evidence="1">
    <location>
        <begin position="43"/>
        <end position="65"/>
    </location>
</feature>
<dbReference type="RefSeq" id="WP_016921926.1">
    <property type="nucleotide sequence ID" value="NZ_CP044331.1"/>
</dbReference>
<feature type="transmembrane region" description="Helical" evidence="1">
    <location>
        <begin position="71"/>
        <end position="90"/>
    </location>
</feature>
<keyword evidence="1" id="KW-0472">Membrane</keyword>
<feature type="transmembrane region" description="Helical" evidence="1">
    <location>
        <begin position="123"/>
        <end position="139"/>
    </location>
</feature>
<dbReference type="InterPro" id="IPR000326">
    <property type="entry name" value="PAP2/HPO"/>
</dbReference>
<name>A0A6B8M2M0_9HYPH</name>
<keyword evidence="1" id="KW-1133">Transmembrane helix</keyword>
<evidence type="ECO:0000256" key="1">
    <source>
        <dbReference type="SAM" id="Phobius"/>
    </source>
</evidence>
<sequence length="194" mass="21240">MMALTEFFWSVTRFGGAHAIIPGCVGVFVGLWRLDEKTCARDFVFATILCFACILAAKVTLLTGFDFSPSGHTAMSTFFYAAVGYLAAALRPSLFSVLLALGLWLVILLIAVSRFTVAGHTRLETLAGFLVGLAAFEFFRRRMRPRPAAPADLLSAALLALIVAIIVNRLMSLGFVDEDDIRAFAQWLRWEIAG</sequence>
<evidence type="ECO:0000313" key="3">
    <source>
        <dbReference type="EMBL" id="QGM97131.1"/>
    </source>
</evidence>
<dbReference type="Gene3D" id="1.20.144.10">
    <property type="entry name" value="Phosphatidic acid phosphatase type 2/haloperoxidase"/>
    <property type="match status" value="1"/>
</dbReference>
<feature type="transmembrane region" description="Helical" evidence="1">
    <location>
        <begin position="97"/>
        <end position="117"/>
    </location>
</feature>
<dbReference type="Pfam" id="PF01569">
    <property type="entry name" value="PAP2"/>
    <property type="match status" value="1"/>
</dbReference>
<evidence type="ECO:0000259" key="2">
    <source>
        <dbReference type="Pfam" id="PF01569"/>
    </source>
</evidence>
<proteinExistence type="predicted"/>
<gene>
    <name evidence="3" type="ORF">F7D14_06330</name>
</gene>
<accession>A0A6B8M2M0</accession>
<feature type="transmembrane region" description="Helical" evidence="1">
    <location>
        <begin position="151"/>
        <end position="171"/>
    </location>
</feature>
<keyword evidence="1" id="KW-0812">Transmembrane</keyword>
<dbReference type="Proteomes" id="UP000422569">
    <property type="component" value="Chromosome"/>
</dbReference>
<organism evidence="3 4">
    <name type="scientific">Methylocystis parvus</name>
    <dbReference type="NCBI Taxonomy" id="134"/>
    <lineage>
        <taxon>Bacteria</taxon>
        <taxon>Pseudomonadati</taxon>
        <taxon>Pseudomonadota</taxon>
        <taxon>Alphaproteobacteria</taxon>
        <taxon>Hyphomicrobiales</taxon>
        <taxon>Methylocystaceae</taxon>
        <taxon>Methylocystis</taxon>
    </lineage>
</organism>
<dbReference type="AlphaFoldDB" id="A0A6B8M2M0"/>
<feature type="transmembrane region" description="Helical" evidence="1">
    <location>
        <begin position="12"/>
        <end position="31"/>
    </location>
</feature>
<evidence type="ECO:0000313" key="4">
    <source>
        <dbReference type="Proteomes" id="UP000422569"/>
    </source>
</evidence>
<dbReference type="KEGG" id="mpar:F7D14_06330"/>